<comment type="caution">
    <text evidence="2">The sequence shown here is derived from an EMBL/GenBank/DDBJ whole genome shotgun (WGS) entry which is preliminary data.</text>
</comment>
<proteinExistence type="predicted"/>
<feature type="non-terminal residue" evidence="2">
    <location>
        <position position="1"/>
    </location>
</feature>
<dbReference type="RefSeq" id="XP_013323764.1">
    <property type="nucleotide sequence ID" value="XM_013468310.1"/>
</dbReference>
<name>A0A0F4YG02_RASE3</name>
<keyword evidence="1" id="KW-0812">Transmembrane</keyword>
<keyword evidence="1" id="KW-1133">Transmembrane helix</keyword>
<dbReference type="EMBL" id="LASV01000706">
    <property type="protein sequence ID" value="KKA17152.1"/>
    <property type="molecule type" value="Genomic_DNA"/>
</dbReference>
<keyword evidence="1" id="KW-0472">Membrane</keyword>
<feature type="transmembrane region" description="Helical" evidence="1">
    <location>
        <begin position="19"/>
        <end position="44"/>
    </location>
</feature>
<feature type="transmembrane region" description="Helical" evidence="1">
    <location>
        <begin position="64"/>
        <end position="92"/>
    </location>
</feature>
<keyword evidence="3" id="KW-1185">Reference proteome</keyword>
<gene>
    <name evidence="2" type="ORF">T310_9214</name>
</gene>
<sequence>CPRCFYINRKCSSANDASLLTFFFVFIIFSSCVSDFSFVLFFFFFPFCNLPPLSPGQRCTFRFFFVYTGIFRVILGSYCCYCCTFQLFYFLFWLI</sequence>
<evidence type="ECO:0000313" key="2">
    <source>
        <dbReference type="EMBL" id="KKA17152.1"/>
    </source>
</evidence>
<dbReference type="GeneID" id="25321168"/>
<dbReference type="Proteomes" id="UP000053958">
    <property type="component" value="Unassembled WGS sequence"/>
</dbReference>
<evidence type="ECO:0000313" key="3">
    <source>
        <dbReference type="Proteomes" id="UP000053958"/>
    </source>
</evidence>
<evidence type="ECO:0000256" key="1">
    <source>
        <dbReference type="SAM" id="Phobius"/>
    </source>
</evidence>
<reference evidence="2 3" key="1">
    <citation type="submission" date="2015-04" db="EMBL/GenBank/DDBJ databases">
        <authorList>
            <person name="Heijne W.H."/>
            <person name="Fedorova N.D."/>
            <person name="Nierman W.C."/>
            <person name="Vollebregt A.W."/>
            <person name="Zhao Z."/>
            <person name="Wu L."/>
            <person name="Kumar M."/>
            <person name="Stam H."/>
            <person name="van den Berg M.A."/>
            <person name="Pel H.J."/>
        </authorList>
    </citation>
    <scope>NUCLEOTIDE SEQUENCE [LARGE SCALE GENOMIC DNA]</scope>
    <source>
        <strain evidence="2 3">CBS 393.64</strain>
    </source>
</reference>
<protein>
    <submittedName>
        <fullName evidence="2">Uncharacterized protein</fullName>
    </submittedName>
</protein>
<dbReference type="AlphaFoldDB" id="A0A0F4YG02"/>
<organism evidence="2 3">
    <name type="scientific">Rasamsonia emersonii (strain ATCC 16479 / CBS 393.64 / IMI 116815)</name>
    <dbReference type="NCBI Taxonomy" id="1408163"/>
    <lineage>
        <taxon>Eukaryota</taxon>
        <taxon>Fungi</taxon>
        <taxon>Dikarya</taxon>
        <taxon>Ascomycota</taxon>
        <taxon>Pezizomycotina</taxon>
        <taxon>Eurotiomycetes</taxon>
        <taxon>Eurotiomycetidae</taxon>
        <taxon>Eurotiales</taxon>
        <taxon>Trichocomaceae</taxon>
        <taxon>Rasamsonia</taxon>
    </lineage>
</organism>
<accession>A0A0F4YG02</accession>